<proteinExistence type="inferred from homology"/>
<dbReference type="FunFam" id="3.40.50.720:FF:000311">
    <property type="entry name" value="Ornithine cyclodeaminase"/>
    <property type="match status" value="1"/>
</dbReference>
<dbReference type="RefSeq" id="WP_198685591.1">
    <property type="nucleotide sequence ID" value="NZ_JAEIJD010000004.1"/>
</dbReference>
<dbReference type="SUPFAM" id="SSF51735">
    <property type="entry name" value="NAD(P)-binding Rossmann-fold domains"/>
    <property type="match status" value="1"/>
</dbReference>
<accession>A0A934M017</accession>
<keyword evidence="3" id="KW-1185">Reference proteome</keyword>
<dbReference type="InterPro" id="IPR036291">
    <property type="entry name" value="NAD(P)-bd_dom_sf"/>
</dbReference>
<reference evidence="2" key="1">
    <citation type="submission" date="2020-12" db="EMBL/GenBank/DDBJ databases">
        <title>Pontibaca salina gen. nov., sp. nov., isolated from marine sediment.</title>
        <authorList>
            <person name="Bo J."/>
            <person name="Wang S."/>
            <person name="Song X."/>
            <person name="Du Z."/>
        </authorList>
    </citation>
    <scope>NUCLEOTIDE SEQUENCE</scope>
    <source>
        <strain evidence="2">S1109L</strain>
    </source>
</reference>
<name>A0A934M017_9RHOB</name>
<dbReference type="Gene3D" id="3.40.50.720">
    <property type="entry name" value="NAD(P)-binding Rossmann-like Domain"/>
    <property type="match status" value="1"/>
</dbReference>
<evidence type="ECO:0000313" key="3">
    <source>
        <dbReference type="Proteomes" id="UP000613255"/>
    </source>
</evidence>
<gene>
    <name evidence="2" type="ORF">JAO82_06645</name>
</gene>
<dbReference type="PANTHER" id="PTHR13812:SF19">
    <property type="entry name" value="KETIMINE REDUCTASE MU-CRYSTALLIN"/>
    <property type="match status" value="1"/>
</dbReference>
<dbReference type="GO" id="GO:0019752">
    <property type="term" value="P:carboxylic acid metabolic process"/>
    <property type="evidence" value="ECO:0007669"/>
    <property type="project" value="UniProtKB-ARBA"/>
</dbReference>
<dbReference type="PANTHER" id="PTHR13812">
    <property type="entry name" value="KETIMINE REDUCTASE MU-CRYSTALLIN"/>
    <property type="match status" value="1"/>
</dbReference>
<dbReference type="Gene3D" id="3.30.1780.10">
    <property type="entry name" value="ornithine cyclodeaminase, domain 1"/>
    <property type="match status" value="1"/>
</dbReference>
<dbReference type="InterPro" id="IPR003462">
    <property type="entry name" value="ODC_Mu_crystall"/>
</dbReference>
<sequence>MTRSPSPAPRLITRGSLGSAINWPHFVAALKRGHQRARAQISDVVLGPPEHSLLSRAAWIDGLGSGVKSVTVTQGNPGRGLPSVQGAMLVFDPLTGALEAIIDSALLTDLKTAADSLLGAQYLARADSKTLLVIGAGSVARTAISAYCAVFPHITQALIWSRTASKAKALAEELTVPNVALSATENLREALGSADIVTTATMSHEPVLLGDWVRPGTHVDLVGAFRAEMREADDALLQKARLFVDNRDTTLNHIGELMIPLASGAIALSDVLGDLYDLEAGIPGRTAPEDVTVFKNGGGAHLDLMTARAILDLL</sequence>
<comment type="similarity">
    <text evidence="1">Belongs to the ornithine cyclodeaminase/mu-crystallin family.</text>
</comment>
<dbReference type="EMBL" id="JAEIJD010000004">
    <property type="protein sequence ID" value="MBI6629560.1"/>
    <property type="molecule type" value="Genomic_DNA"/>
</dbReference>
<dbReference type="GO" id="GO:0016491">
    <property type="term" value="F:oxidoreductase activity"/>
    <property type="evidence" value="ECO:0007669"/>
    <property type="project" value="UniProtKB-ARBA"/>
</dbReference>
<organism evidence="2 3">
    <name type="scientific">Pontibaca salina</name>
    <dbReference type="NCBI Taxonomy" id="2795731"/>
    <lineage>
        <taxon>Bacteria</taxon>
        <taxon>Pseudomonadati</taxon>
        <taxon>Pseudomonadota</taxon>
        <taxon>Alphaproteobacteria</taxon>
        <taxon>Rhodobacterales</taxon>
        <taxon>Roseobacteraceae</taxon>
        <taxon>Pontibaca</taxon>
    </lineage>
</organism>
<dbReference type="PIRSF" id="PIRSF001439">
    <property type="entry name" value="CryM"/>
    <property type="match status" value="1"/>
</dbReference>
<evidence type="ECO:0000256" key="1">
    <source>
        <dbReference type="ARBA" id="ARBA00008903"/>
    </source>
</evidence>
<protein>
    <submittedName>
        <fullName evidence="2">Ornithine cyclodeaminase</fullName>
    </submittedName>
</protein>
<dbReference type="InterPro" id="IPR023401">
    <property type="entry name" value="ODC_N"/>
</dbReference>
<dbReference type="Proteomes" id="UP000613255">
    <property type="component" value="Unassembled WGS sequence"/>
</dbReference>
<dbReference type="Pfam" id="PF02423">
    <property type="entry name" value="OCD_Mu_crystall"/>
    <property type="match status" value="1"/>
</dbReference>
<dbReference type="AlphaFoldDB" id="A0A934M017"/>
<evidence type="ECO:0000313" key="2">
    <source>
        <dbReference type="EMBL" id="MBI6629560.1"/>
    </source>
</evidence>
<dbReference type="GO" id="GO:0005737">
    <property type="term" value="C:cytoplasm"/>
    <property type="evidence" value="ECO:0007669"/>
    <property type="project" value="TreeGrafter"/>
</dbReference>
<comment type="caution">
    <text evidence="2">The sequence shown here is derived from an EMBL/GenBank/DDBJ whole genome shotgun (WGS) entry which is preliminary data.</text>
</comment>